<organism evidence="2 3">
    <name type="scientific">Sorghum bicolor</name>
    <name type="common">Sorghum</name>
    <name type="synonym">Sorghum vulgare</name>
    <dbReference type="NCBI Taxonomy" id="4558"/>
    <lineage>
        <taxon>Eukaryota</taxon>
        <taxon>Viridiplantae</taxon>
        <taxon>Streptophyta</taxon>
        <taxon>Embryophyta</taxon>
        <taxon>Tracheophyta</taxon>
        <taxon>Spermatophyta</taxon>
        <taxon>Magnoliopsida</taxon>
        <taxon>Liliopsida</taxon>
        <taxon>Poales</taxon>
        <taxon>Poaceae</taxon>
        <taxon>PACMAD clade</taxon>
        <taxon>Panicoideae</taxon>
        <taxon>Andropogonodae</taxon>
        <taxon>Andropogoneae</taxon>
        <taxon>Sorghinae</taxon>
        <taxon>Sorghum</taxon>
    </lineage>
</organism>
<evidence type="ECO:0000313" key="3">
    <source>
        <dbReference type="Proteomes" id="UP000807115"/>
    </source>
</evidence>
<reference evidence="2" key="1">
    <citation type="journal article" date="2019" name="BMC Genomics">
        <title>A new reference genome for Sorghum bicolor reveals high levels of sequence similarity between sweet and grain genotypes: implications for the genetics of sugar metabolism.</title>
        <authorList>
            <person name="Cooper E.A."/>
            <person name="Brenton Z.W."/>
            <person name="Flinn B.S."/>
            <person name="Jenkins J."/>
            <person name="Shu S."/>
            <person name="Flowers D."/>
            <person name="Luo F."/>
            <person name="Wang Y."/>
            <person name="Xia P."/>
            <person name="Barry K."/>
            <person name="Daum C."/>
            <person name="Lipzen A."/>
            <person name="Yoshinaga Y."/>
            <person name="Schmutz J."/>
            <person name="Saski C."/>
            <person name="Vermerris W."/>
            <person name="Kresovich S."/>
        </authorList>
    </citation>
    <scope>NUCLEOTIDE SEQUENCE</scope>
</reference>
<dbReference type="AlphaFoldDB" id="A0A921QC27"/>
<dbReference type="EMBL" id="CM027688">
    <property type="protein sequence ID" value="KAG0519244.1"/>
    <property type="molecule type" value="Genomic_DNA"/>
</dbReference>
<evidence type="ECO:0000313" key="2">
    <source>
        <dbReference type="EMBL" id="KAG0519244.1"/>
    </source>
</evidence>
<sequence length="154" mass="16226">MALMASLRGLRSLAGSHARSSSPARSLLFPHQPQAHARAATIITREPLPPVVQGPCEGGQAPPSKSCSSWPTPPPLVDEAGAMMPPRHRSASCSCTPRAEGLRRRTPRTRFFVGSFISSSGTQQGAGLLCALICFALNVHSPVLLIHPTLVAFG</sequence>
<protein>
    <submittedName>
        <fullName evidence="2">Uncharacterized protein</fullName>
    </submittedName>
</protein>
<proteinExistence type="predicted"/>
<accession>A0A921QC27</accession>
<name>A0A921QC27_SORBI</name>
<evidence type="ECO:0000256" key="1">
    <source>
        <dbReference type="SAM" id="MobiDB-lite"/>
    </source>
</evidence>
<dbReference type="Proteomes" id="UP000807115">
    <property type="component" value="Chromosome 9"/>
</dbReference>
<comment type="caution">
    <text evidence="2">The sequence shown here is derived from an EMBL/GenBank/DDBJ whole genome shotgun (WGS) entry which is preliminary data.</text>
</comment>
<feature type="region of interest" description="Disordered" evidence="1">
    <location>
        <begin position="48"/>
        <end position="76"/>
    </location>
</feature>
<gene>
    <name evidence="2" type="ORF">BDA96_09G247900</name>
</gene>
<reference evidence="2" key="2">
    <citation type="submission" date="2020-10" db="EMBL/GenBank/DDBJ databases">
        <authorList>
            <person name="Cooper E.A."/>
            <person name="Brenton Z.W."/>
            <person name="Flinn B.S."/>
            <person name="Jenkins J."/>
            <person name="Shu S."/>
            <person name="Flowers D."/>
            <person name="Luo F."/>
            <person name="Wang Y."/>
            <person name="Xia P."/>
            <person name="Barry K."/>
            <person name="Daum C."/>
            <person name="Lipzen A."/>
            <person name="Yoshinaga Y."/>
            <person name="Schmutz J."/>
            <person name="Saski C."/>
            <person name="Vermerris W."/>
            <person name="Kresovich S."/>
        </authorList>
    </citation>
    <scope>NUCLEOTIDE SEQUENCE</scope>
</reference>